<dbReference type="EMBL" id="GG745339">
    <property type="protein sequence ID" value="KNE62001.1"/>
    <property type="molecule type" value="Genomic_DNA"/>
</dbReference>
<accession>A0A0L0SHM9</accession>
<dbReference type="AlphaFoldDB" id="A0A0L0SHM9"/>
<reference evidence="2" key="2">
    <citation type="submission" date="2009-11" db="EMBL/GenBank/DDBJ databases">
        <title>The Genome Sequence of Allomyces macrogynus strain ATCC 38327.</title>
        <authorList>
            <consortium name="The Broad Institute Genome Sequencing Platform"/>
            <person name="Russ C."/>
            <person name="Cuomo C."/>
            <person name="Shea T."/>
            <person name="Young S.K."/>
            <person name="Zeng Q."/>
            <person name="Koehrsen M."/>
            <person name="Haas B."/>
            <person name="Borodovsky M."/>
            <person name="Guigo R."/>
            <person name="Alvarado L."/>
            <person name="Berlin A."/>
            <person name="Borenstein D."/>
            <person name="Chen Z."/>
            <person name="Engels R."/>
            <person name="Freedman E."/>
            <person name="Gellesch M."/>
            <person name="Goldberg J."/>
            <person name="Griggs A."/>
            <person name="Gujja S."/>
            <person name="Heiman D."/>
            <person name="Hepburn T."/>
            <person name="Howarth C."/>
            <person name="Jen D."/>
            <person name="Larson L."/>
            <person name="Lewis B."/>
            <person name="Mehta T."/>
            <person name="Park D."/>
            <person name="Pearson M."/>
            <person name="Roberts A."/>
            <person name="Saif S."/>
            <person name="Shenoy N."/>
            <person name="Sisk P."/>
            <person name="Stolte C."/>
            <person name="Sykes S."/>
            <person name="Walk T."/>
            <person name="White J."/>
            <person name="Yandava C."/>
            <person name="Burger G."/>
            <person name="Gray M.W."/>
            <person name="Holland P.W.H."/>
            <person name="King N."/>
            <person name="Lang F.B.F."/>
            <person name="Roger A.J."/>
            <person name="Ruiz-Trillo I."/>
            <person name="Lander E."/>
            <person name="Nusbaum C."/>
        </authorList>
    </citation>
    <scope>NUCLEOTIDE SEQUENCE [LARGE SCALE GENOMIC DNA]</scope>
    <source>
        <strain evidence="2">ATCC 38327</strain>
    </source>
</reference>
<sequence length="210" mass="21884">MSGSHATLRVFSTAKLIKTVTVLFALIANIAMVLADPSAAAPAPKQPAPPTGIPPTWTPQRATRDSLFFPFPATFTLLARASTEVGSITLASNGSATVITTPPTAPIHITSAAAQVVLDAVAAKPLTTAAATWTYWTPSPESTLGRLELVGAHTGKKGVAERQVWAVTSATEDLPASRLRVEQVPLSKGEEGGVGLVPVGTVEMRRKKRS</sequence>
<dbReference type="VEuPathDB" id="FungiDB:AMAG_07261"/>
<name>A0A0L0SHM9_ALLM3</name>
<gene>
    <name evidence="1" type="ORF">AMAG_07261</name>
</gene>
<proteinExistence type="predicted"/>
<evidence type="ECO:0000313" key="2">
    <source>
        <dbReference type="Proteomes" id="UP000054350"/>
    </source>
</evidence>
<protein>
    <submittedName>
        <fullName evidence="1">Uncharacterized protein</fullName>
    </submittedName>
</protein>
<reference evidence="1 2" key="1">
    <citation type="submission" date="2009-11" db="EMBL/GenBank/DDBJ databases">
        <title>Annotation of Allomyces macrogynus ATCC 38327.</title>
        <authorList>
            <consortium name="The Broad Institute Genome Sequencing Platform"/>
            <person name="Russ C."/>
            <person name="Cuomo C."/>
            <person name="Burger G."/>
            <person name="Gray M.W."/>
            <person name="Holland P.W.H."/>
            <person name="King N."/>
            <person name="Lang F.B.F."/>
            <person name="Roger A.J."/>
            <person name="Ruiz-Trillo I."/>
            <person name="Young S.K."/>
            <person name="Zeng Q."/>
            <person name="Gargeya S."/>
            <person name="Fitzgerald M."/>
            <person name="Haas B."/>
            <person name="Abouelleil A."/>
            <person name="Alvarado L."/>
            <person name="Arachchi H.M."/>
            <person name="Berlin A."/>
            <person name="Chapman S.B."/>
            <person name="Gearin G."/>
            <person name="Goldberg J."/>
            <person name="Griggs A."/>
            <person name="Gujja S."/>
            <person name="Hansen M."/>
            <person name="Heiman D."/>
            <person name="Howarth C."/>
            <person name="Larimer J."/>
            <person name="Lui A."/>
            <person name="MacDonald P.J.P."/>
            <person name="McCowen C."/>
            <person name="Montmayeur A."/>
            <person name="Murphy C."/>
            <person name="Neiman D."/>
            <person name="Pearson M."/>
            <person name="Priest M."/>
            <person name="Roberts A."/>
            <person name="Saif S."/>
            <person name="Shea T."/>
            <person name="Sisk P."/>
            <person name="Stolte C."/>
            <person name="Sykes S."/>
            <person name="Wortman J."/>
            <person name="Nusbaum C."/>
            <person name="Birren B."/>
        </authorList>
    </citation>
    <scope>NUCLEOTIDE SEQUENCE [LARGE SCALE GENOMIC DNA]</scope>
    <source>
        <strain evidence="1 2">ATCC 38327</strain>
    </source>
</reference>
<dbReference type="Proteomes" id="UP000054350">
    <property type="component" value="Unassembled WGS sequence"/>
</dbReference>
<keyword evidence="2" id="KW-1185">Reference proteome</keyword>
<evidence type="ECO:0000313" key="1">
    <source>
        <dbReference type="EMBL" id="KNE62001.1"/>
    </source>
</evidence>
<organism evidence="1 2">
    <name type="scientific">Allomyces macrogynus (strain ATCC 38327)</name>
    <name type="common">Allomyces javanicus var. macrogynus</name>
    <dbReference type="NCBI Taxonomy" id="578462"/>
    <lineage>
        <taxon>Eukaryota</taxon>
        <taxon>Fungi</taxon>
        <taxon>Fungi incertae sedis</taxon>
        <taxon>Blastocladiomycota</taxon>
        <taxon>Blastocladiomycetes</taxon>
        <taxon>Blastocladiales</taxon>
        <taxon>Blastocladiaceae</taxon>
        <taxon>Allomyces</taxon>
    </lineage>
</organism>